<dbReference type="STRING" id="3469.A0A4Y7IAQ4"/>
<dbReference type="PANTHER" id="PTHR22677">
    <property type="entry name" value="ANKYRIN REPEAT DOMAIN-CONTAINING PROTEIN 60"/>
    <property type="match status" value="1"/>
</dbReference>
<dbReference type="PROSITE" id="PS50088">
    <property type="entry name" value="ANK_REPEAT"/>
    <property type="match status" value="1"/>
</dbReference>
<keyword evidence="1" id="KW-0040">ANK repeat</keyword>
<dbReference type="SMART" id="SM00248">
    <property type="entry name" value="ANK"/>
    <property type="match status" value="2"/>
</dbReference>
<dbReference type="InterPro" id="IPR036770">
    <property type="entry name" value="Ankyrin_rpt-contain_sf"/>
</dbReference>
<gene>
    <name evidence="2" type="ORF">C5167_038863</name>
</gene>
<evidence type="ECO:0000313" key="3">
    <source>
        <dbReference type="Proteomes" id="UP000316621"/>
    </source>
</evidence>
<dbReference type="Pfam" id="PF12796">
    <property type="entry name" value="Ank_2"/>
    <property type="match status" value="1"/>
</dbReference>
<name>A0A4Y7IAQ4_PAPSO</name>
<accession>A0A4Y7IAQ4</accession>
<protein>
    <submittedName>
        <fullName evidence="2">Uncharacterized protein</fullName>
    </submittedName>
</protein>
<dbReference type="Proteomes" id="UP000316621">
    <property type="component" value="Chromosome 1"/>
</dbReference>
<dbReference type="SUPFAM" id="SSF48403">
    <property type="entry name" value="Ankyrin repeat"/>
    <property type="match status" value="1"/>
</dbReference>
<dbReference type="Gene3D" id="1.25.40.20">
    <property type="entry name" value="Ankyrin repeat-containing domain"/>
    <property type="match status" value="1"/>
</dbReference>
<dbReference type="InterPro" id="IPR002110">
    <property type="entry name" value="Ankyrin_rpt"/>
</dbReference>
<dbReference type="AlphaFoldDB" id="A0A4Y7IAQ4"/>
<dbReference type="OMA" id="PPRILNC"/>
<evidence type="ECO:0000313" key="2">
    <source>
        <dbReference type="EMBL" id="RZC45914.1"/>
    </source>
</evidence>
<sequence length="123" mass="13249">MEIIGAEGELVDGLVPVRFTLGRQSSLAPEGGLGDDGDQEEEKVLEEVDEIDPTFQLMYLANEGDLEGMTELLDSGVNINFQDIDGRTALHIAACQGVADVVELLISRGADIDPTDRWGSTEE</sequence>
<evidence type="ECO:0000256" key="1">
    <source>
        <dbReference type="PROSITE-ProRule" id="PRU00023"/>
    </source>
</evidence>
<keyword evidence="3" id="KW-1185">Reference proteome</keyword>
<dbReference type="PROSITE" id="PS50297">
    <property type="entry name" value="ANK_REP_REGION"/>
    <property type="match status" value="1"/>
</dbReference>
<reference evidence="2 3" key="1">
    <citation type="journal article" date="2018" name="Science">
        <title>The opium poppy genome and morphinan production.</title>
        <authorList>
            <person name="Guo L."/>
            <person name="Winzer T."/>
            <person name="Yang X."/>
            <person name="Li Y."/>
            <person name="Ning Z."/>
            <person name="He Z."/>
            <person name="Teodor R."/>
            <person name="Lu Y."/>
            <person name="Bowser T.A."/>
            <person name="Graham I.A."/>
            <person name="Ye K."/>
        </authorList>
    </citation>
    <scope>NUCLEOTIDE SEQUENCE [LARGE SCALE GENOMIC DNA]</scope>
    <source>
        <strain evidence="3">cv. HN1</strain>
        <tissue evidence="2">Leaves</tissue>
    </source>
</reference>
<dbReference type="InterPro" id="IPR039323">
    <property type="entry name" value="ANKRD_45/46/60"/>
</dbReference>
<proteinExistence type="predicted"/>
<dbReference type="PANTHER" id="PTHR22677:SF4">
    <property type="entry name" value="USHER SYNDROME TYPE-1G PROTEIN-LIKE PROTEIN"/>
    <property type="match status" value="1"/>
</dbReference>
<dbReference type="EMBL" id="CM010715">
    <property type="protein sequence ID" value="RZC45914.1"/>
    <property type="molecule type" value="Genomic_DNA"/>
</dbReference>
<feature type="repeat" description="ANK" evidence="1">
    <location>
        <begin position="85"/>
        <end position="117"/>
    </location>
</feature>
<dbReference type="Gramene" id="RZC45914">
    <property type="protein sequence ID" value="RZC45914"/>
    <property type="gene ID" value="C5167_038863"/>
</dbReference>
<organism evidence="2 3">
    <name type="scientific">Papaver somniferum</name>
    <name type="common">Opium poppy</name>
    <dbReference type="NCBI Taxonomy" id="3469"/>
    <lineage>
        <taxon>Eukaryota</taxon>
        <taxon>Viridiplantae</taxon>
        <taxon>Streptophyta</taxon>
        <taxon>Embryophyta</taxon>
        <taxon>Tracheophyta</taxon>
        <taxon>Spermatophyta</taxon>
        <taxon>Magnoliopsida</taxon>
        <taxon>Ranunculales</taxon>
        <taxon>Papaveraceae</taxon>
        <taxon>Papaveroideae</taxon>
        <taxon>Papaver</taxon>
    </lineage>
</organism>